<evidence type="ECO:0000256" key="7">
    <source>
        <dbReference type="ARBA" id="ARBA00023273"/>
    </source>
</evidence>
<dbReference type="Proteomes" id="UP000694396">
    <property type="component" value="Unplaced"/>
</dbReference>
<feature type="compositionally biased region" description="Basic and acidic residues" evidence="10">
    <location>
        <begin position="212"/>
        <end position="241"/>
    </location>
</feature>
<evidence type="ECO:0000256" key="4">
    <source>
        <dbReference type="ARBA" id="ARBA00022614"/>
    </source>
</evidence>
<reference evidence="12" key="1">
    <citation type="submission" date="2025-08" db="UniProtKB">
        <authorList>
            <consortium name="Ensembl"/>
        </authorList>
    </citation>
    <scope>IDENTIFICATION</scope>
</reference>
<proteinExistence type="inferred from homology"/>
<dbReference type="SUPFAM" id="SSF52058">
    <property type="entry name" value="L domain-like"/>
    <property type="match status" value="1"/>
</dbReference>
<dbReference type="PROSITE" id="PS51450">
    <property type="entry name" value="LRR"/>
    <property type="match status" value="3"/>
</dbReference>
<dbReference type="Pfam" id="PF23602">
    <property type="entry name" value="CS_DNAAF11_C"/>
    <property type="match status" value="1"/>
</dbReference>
<evidence type="ECO:0000256" key="9">
    <source>
        <dbReference type="ARBA" id="ARBA00050057"/>
    </source>
</evidence>
<dbReference type="Gene3D" id="3.80.10.10">
    <property type="entry name" value="Ribonuclease Inhibitor"/>
    <property type="match status" value="1"/>
</dbReference>
<accession>A0A8C3XGC1</accession>
<evidence type="ECO:0000256" key="6">
    <source>
        <dbReference type="ARBA" id="ARBA00023069"/>
    </source>
</evidence>
<evidence type="ECO:0000313" key="13">
    <source>
        <dbReference type="Proteomes" id="UP000694396"/>
    </source>
</evidence>
<evidence type="ECO:0000256" key="2">
    <source>
        <dbReference type="ARBA" id="ARBA00004496"/>
    </source>
</evidence>
<dbReference type="Pfam" id="PF14580">
    <property type="entry name" value="LRR_9"/>
    <property type="match status" value="1"/>
</dbReference>
<evidence type="ECO:0000259" key="11">
    <source>
        <dbReference type="Pfam" id="PF23602"/>
    </source>
</evidence>
<protein>
    <recommendedName>
        <fullName evidence="9">Leucine-rich repeat-containing protein 6</fullName>
    </recommendedName>
</protein>
<dbReference type="SMART" id="SM00365">
    <property type="entry name" value="LRR_SD22"/>
    <property type="match status" value="4"/>
</dbReference>
<evidence type="ECO:0000313" key="12">
    <source>
        <dbReference type="Ensembl" id="ENSCRFP00000017747.1"/>
    </source>
</evidence>
<dbReference type="FunFam" id="3.80.10.10:FF:000052">
    <property type="entry name" value="Leucine rich repeat containing 6"/>
    <property type="match status" value="1"/>
</dbReference>
<keyword evidence="6" id="KW-0969">Cilium</keyword>
<dbReference type="AlphaFoldDB" id="A0A8C3XGC1"/>
<reference evidence="12" key="2">
    <citation type="submission" date="2025-09" db="UniProtKB">
        <authorList>
            <consortium name="Ensembl"/>
        </authorList>
    </citation>
    <scope>IDENTIFICATION</scope>
</reference>
<dbReference type="InterPro" id="IPR056496">
    <property type="entry name" value="CS_DNAAF11_C"/>
</dbReference>
<organism evidence="12 13">
    <name type="scientific">Cyanoderma ruficeps</name>
    <name type="common">rufous-capped babbler</name>
    <dbReference type="NCBI Taxonomy" id="181631"/>
    <lineage>
        <taxon>Eukaryota</taxon>
        <taxon>Metazoa</taxon>
        <taxon>Chordata</taxon>
        <taxon>Craniata</taxon>
        <taxon>Vertebrata</taxon>
        <taxon>Euteleostomi</taxon>
        <taxon>Archelosauria</taxon>
        <taxon>Archosauria</taxon>
        <taxon>Dinosauria</taxon>
        <taxon>Saurischia</taxon>
        <taxon>Theropoda</taxon>
        <taxon>Coelurosauria</taxon>
        <taxon>Aves</taxon>
        <taxon>Neognathae</taxon>
        <taxon>Neoaves</taxon>
        <taxon>Telluraves</taxon>
        <taxon>Australaves</taxon>
        <taxon>Passeriformes</taxon>
        <taxon>Sylvioidea</taxon>
        <taxon>Timaliidae</taxon>
        <taxon>Cyanoderma</taxon>
    </lineage>
</organism>
<comment type="subcellular location">
    <subcellularLocation>
        <location evidence="1">Cell projection</location>
        <location evidence="1">Cilium</location>
    </subcellularLocation>
    <subcellularLocation>
        <location evidence="2">Cytoplasm</location>
    </subcellularLocation>
</comment>
<keyword evidence="7" id="KW-0966">Cell projection</keyword>
<evidence type="ECO:0000256" key="3">
    <source>
        <dbReference type="ARBA" id="ARBA00022490"/>
    </source>
</evidence>
<evidence type="ECO:0000256" key="1">
    <source>
        <dbReference type="ARBA" id="ARBA00004138"/>
    </source>
</evidence>
<keyword evidence="13" id="KW-1185">Reference proteome</keyword>
<evidence type="ECO:0000256" key="10">
    <source>
        <dbReference type="SAM" id="MobiDB-lite"/>
    </source>
</evidence>
<dbReference type="InterPro" id="IPR032675">
    <property type="entry name" value="LRR_dom_sf"/>
</dbReference>
<name>A0A8C3XGC1_9PASS</name>
<dbReference type="GO" id="GO:0036158">
    <property type="term" value="P:outer dynein arm assembly"/>
    <property type="evidence" value="ECO:0007669"/>
    <property type="project" value="TreeGrafter"/>
</dbReference>
<sequence>MITEDLVRRRAEHNNCEIFSLEEISLHQQEIEKLEHLDKWCRDLKILYLQNNLIPKIENVGKLKKLEYLNVALNNIERIENLEGCEELKKLDLTANFIGELSSIESLKCNIHLKELFLVGNPCTAFEGYRQFVVATLHQLKYLDSKEIERSERIKALQNYPEVKRKIREQEGAYLLKRAREKEEAQRRMQERKDEKQKQMDSKLGFDSPDSPQEKSSHAEGDGEQERCRTENDDEDRKFWEEPTPYTPESRLETHRYIEEKRRAKDNIRYFVCFSIFDELKKEKFSKVQRTGKLHFSLKDDEENNQIILDLAVYRHLDTSLLDVDVQPTYIRVLVKGKPFQLVLPEEVKPDSSCAKRSQTTGHLVVTMPKVCKIGDITQRSMPFWRKHSQEKTSVIEKLEVDPSKYSFPDVTKIIQEKERTGQGPIKLQPQKVTDVKKSCVDFENNEDVPPLI</sequence>
<evidence type="ECO:0000256" key="8">
    <source>
        <dbReference type="ARBA" id="ARBA00049982"/>
    </source>
</evidence>
<keyword evidence="5" id="KW-0677">Repeat</keyword>
<comment type="similarity">
    <text evidence="8">Belongs to the tilB family.</text>
</comment>
<keyword evidence="4" id="KW-0433">Leucine-rich repeat</keyword>
<dbReference type="InterPro" id="IPR001611">
    <property type="entry name" value="Leu-rich_rpt"/>
</dbReference>
<dbReference type="Ensembl" id="ENSCRFT00000018358.1">
    <property type="protein sequence ID" value="ENSCRFP00000017747.1"/>
    <property type="gene ID" value="ENSCRFG00000013452.1"/>
</dbReference>
<dbReference type="GO" id="GO:0005929">
    <property type="term" value="C:cilium"/>
    <property type="evidence" value="ECO:0007669"/>
    <property type="project" value="UniProtKB-SubCell"/>
</dbReference>
<evidence type="ECO:0000256" key="5">
    <source>
        <dbReference type="ARBA" id="ARBA00022737"/>
    </source>
</evidence>
<feature type="region of interest" description="Disordered" evidence="10">
    <location>
        <begin position="178"/>
        <end position="246"/>
    </location>
</feature>
<dbReference type="GO" id="GO:0005737">
    <property type="term" value="C:cytoplasm"/>
    <property type="evidence" value="ECO:0007669"/>
    <property type="project" value="UniProtKB-SubCell"/>
</dbReference>
<feature type="domain" description="Dynein axonemal assembly factor 11-like CS" evidence="11">
    <location>
        <begin position="253"/>
        <end position="370"/>
    </location>
</feature>
<keyword evidence="3" id="KW-0963">Cytoplasm</keyword>
<dbReference type="PANTHER" id="PTHR18849:SF0">
    <property type="entry name" value="CILIA- AND FLAGELLA-ASSOCIATED PROTEIN 410-RELATED"/>
    <property type="match status" value="1"/>
</dbReference>
<dbReference type="PANTHER" id="PTHR18849">
    <property type="entry name" value="LEUCINE RICH REPEAT PROTEIN"/>
    <property type="match status" value="1"/>
</dbReference>
<feature type="compositionally biased region" description="Basic and acidic residues" evidence="10">
    <location>
        <begin position="178"/>
        <end position="201"/>
    </location>
</feature>